<gene>
    <name evidence="2" type="ORF">CVS27_01465</name>
</gene>
<proteinExistence type="predicted"/>
<feature type="transmembrane region" description="Helical" evidence="1">
    <location>
        <begin position="12"/>
        <end position="29"/>
    </location>
</feature>
<protein>
    <recommendedName>
        <fullName evidence="4">DUF2178 domain-containing protein</fullName>
    </recommendedName>
</protein>
<keyword evidence="3" id="KW-1185">Reference proteome</keyword>
<feature type="transmembrane region" description="Helical" evidence="1">
    <location>
        <begin position="35"/>
        <end position="53"/>
    </location>
</feature>
<keyword evidence="1" id="KW-1133">Transmembrane helix</keyword>
<accession>A0A2S4A1D0</accession>
<feature type="transmembrane region" description="Helical" evidence="1">
    <location>
        <begin position="82"/>
        <end position="101"/>
    </location>
</feature>
<organism evidence="2 3">
    <name type="scientific">Arthrobacter glacialis</name>
    <dbReference type="NCBI Taxonomy" id="1664"/>
    <lineage>
        <taxon>Bacteria</taxon>
        <taxon>Bacillati</taxon>
        <taxon>Actinomycetota</taxon>
        <taxon>Actinomycetes</taxon>
        <taxon>Micrococcales</taxon>
        <taxon>Micrococcaceae</taxon>
        <taxon>Arthrobacter</taxon>
    </lineage>
</organism>
<evidence type="ECO:0000313" key="2">
    <source>
        <dbReference type="EMBL" id="POH75300.1"/>
    </source>
</evidence>
<dbReference type="RefSeq" id="WP_103463956.1">
    <property type="nucleotide sequence ID" value="NZ_PPXC01000001.1"/>
</dbReference>
<dbReference type="EMBL" id="PPXC01000001">
    <property type="protein sequence ID" value="POH75300.1"/>
    <property type="molecule type" value="Genomic_DNA"/>
</dbReference>
<dbReference type="Proteomes" id="UP000237061">
    <property type="component" value="Unassembled WGS sequence"/>
</dbReference>
<sequence length="134" mass="14465">MQTTKRLPISTTNIALVSTFVAGATATALTQNWSFAVLLLTVGLCGLGAALYARRPNSRDITRLNAIEYRDERDRELAKQGFATVGAAALILTVFEVVLALVFFNALVALISCAQMFALCIIWGTANSNAVKRR</sequence>
<dbReference type="AlphaFoldDB" id="A0A2S4A1D0"/>
<reference evidence="2 3" key="1">
    <citation type="submission" date="2018-01" db="EMBL/GenBank/DDBJ databases">
        <title>Arthrobacter sp. nov., from glaciers in China.</title>
        <authorList>
            <person name="Liu Q."/>
            <person name="Xin Y.-H."/>
        </authorList>
    </citation>
    <scope>NUCLEOTIDE SEQUENCE [LARGE SCALE GENOMIC DNA]</scope>
    <source>
        <strain evidence="2 3">HLT2-12-2</strain>
    </source>
</reference>
<evidence type="ECO:0008006" key="4">
    <source>
        <dbReference type="Google" id="ProtNLM"/>
    </source>
</evidence>
<keyword evidence="1" id="KW-0472">Membrane</keyword>
<evidence type="ECO:0000313" key="3">
    <source>
        <dbReference type="Proteomes" id="UP000237061"/>
    </source>
</evidence>
<feature type="transmembrane region" description="Helical" evidence="1">
    <location>
        <begin position="107"/>
        <end position="126"/>
    </location>
</feature>
<evidence type="ECO:0000256" key="1">
    <source>
        <dbReference type="SAM" id="Phobius"/>
    </source>
</evidence>
<comment type="caution">
    <text evidence="2">The sequence shown here is derived from an EMBL/GenBank/DDBJ whole genome shotgun (WGS) entry which is preliminary data.</text>
</comment>
<name>A0A2S4A1D0_ARTGL</name>
<keyword evidence="1" id="KW-0812">Transmembrane</keyword>